<dbReference type="Proteomes" id="UP000325315">
    <property type="component" value="Unassembled WGS sequence"/>
</dbReference>
<dbReference type="InterPro" id="IPR036397">
    <property type="entry name" value="RNaseH_sf"/>
</dbReference>
<dbReference type="InterPro" id="IPR002156">
    <property type="entry name" value="RNaseH_domain"/>
</dbReference>
<dbReference type="InterPro" id="IPR044730">
    <property type="entry name" value="RNase_H-like_dom_plant"/>
</dbReference>
<evidence type="ECO:0000313" key="2">
    <source>
        <dbReference type="EMBL" id="KAA3481205.1"/>
    </source>
</evidence>
<name>A0A5B6WJC6_9ROSI</name>
<dbReference type="Pfam" id="PF13456">
    <property type="entry name" value="RVT_3"/>
    <property type="match status" value="1"/>
</dbReference>
<proteinExistence type="predicted"/>
<dbReference type="Gene3D" id="3.30.420.10">
    <property type="entry name" value="Ribonuclease H-like superfamily/Ribonuclease H"/>
    <property type="match status" value="1"/>
</dbReference>
<dbReference type="InterPro" id="IPR012337">
    <property type="entry name" value="RNaseH-like_sf"/>
</dbReference>
<protein>
    <submittedName>
        <fullName evidence="2">Putative (S)-N-methylcoclaurine 3'-hydroxylase isozyme 2</fullName>
    </submittedName>
</protein>
<accession>A0A5B6WJC6</accession>
<dbReference type="PANTHER" id="PTHR47723">
    <property type="entry name" value="OS05G0353850 PROTEIN"/>
    <property type="match status" value="1"/>
</dbReference>
<dbReference type="InterPro" id="IPR053151">
    <property type="entry name" value="RNase_H-like"/>
</dbReference>
<dbReference type="AlphaFoldDB" id="A0A5B6WJC6"/>
<comment type="caution">
    <text evidence="2">The sequence shown here is derived from an EMBL/GenBank/DDBJ whole genome shotgun (WGS) entry which is preliminary data.</text>
</comment>
<dbReference type="EMBL" id="SMMG02000003">
    <property type="protein sequence ID" value="KAA3481205.1"/>
    <property type="molecule type" value="Genomic_DNA"/>
</dbReference>
<reference evidence="3" key="1">
    <citation type="journal article" date="2019" name="Plant Biotechnol. J.">
        <title>Genome sequencing of the Australian wild diploid species Gossypium australe highlights disease resistance and delayed gland morphogenesis.</title>
        <authorList>
            <person name="Cai Y."/>
            <person name="Cai X."/>
            <person name="Wang Q."/>
            <person name="Wang P."/>
            <person name="Zhang Y."/>
            <person name="Cai C."/>
            <person name="Xu Y."/>
            <person name="Wang K."/>
            <person name="Zhou Z."/>
            <person name="Wang C."/>
            <person name="Geng S."/>
            <person name="Li B."/>
            <person name="Dong Q."/>
            <person name="Hou Y."/>
            <person name="Wang H."/>
            <person name="Ai P."/>
            <person name="Liu Z."/>
            <person name="Yi F."/>
            <person name="Sun M."/>
            <person name="An G."/>
            <person name="Cheng J."/>
            <person name="Zhang Y."/>
            <person name="Shi Q."/>
            <person name="Xie Y."/>
            <person name="Shi X."/>
            <person name="Chang Y."/>
            <person name="Huang F."/>
            <person name="Chen Y."/>
            <person name="Hong S."/>
            <person name="Mi L."/>
            <person name="Sun Q."/>
            <person name="Zhang L."/>
            <person name="Zhou B."/>
            <person name="Peng R."/>
            <person name="Zhang X."/>
            <person name="Liu F."/>
        </authorList>
    </citation>
    <scope>NUCLEOTIDE SEQUENCE [LARGE SCALE GENOMIC DNA]</scope>
    <source>
        <strain evidence="3">cv. PA1801</strain>
    </source>
</reference>
<sequence>MQFVIAHSQNRSGSKIDYCGICRMQDTVMLGILIGIHSFLHYASCYGKFNIVDTGFVWARSYDLMVHANLAVTTIYWSPPERGWIKLNTDGALPSYRSGASIGGMFRDADANWLCRFSLCIGKDTIFNIEARVVLQGLQIAWENKYRKLELEYDNTLLVESILAGGTTNNKFGGVTPRLNT</sequence>
<dbReference type="GO" id="GO:0004523">
    <property type="term" value="F:RNA-DNA hybrid ribonuclease activity"/>
    <property type="evidence" value="ECO:0007669"/>
    <property type="project" value="InterPro"/>
</dbReference>
<feature type="domain" description="RNase H type-1" evidence="1">
    <location>
        <begin position="88"/>
        <end position="162"/>
    </location>
</feature>
<dbReference type="PANTHER" id="PTHR47723:SF24">
    <property type="entry name" value="RNASE H TYPE-1 DOMAIN-CONTAINING PROTEIN"/>
    <property type="match status" value="1"/>
</dbReference>
<dbReference type="CDD" id="cd06222">
    <property type="entry name" value="RNase_H_like"/>
    <property type="match status" value="1"/>
</dbReference>
<keyword evidence="3" id="KW-1185">Reference proteome</keyword>
<gene>
    <name evidence="2" type="ORF">EPI10_021586</name>
</gene>
<dbReference type="GO" id="GO:0003676">
    <property type="term" value="F:nucleic acid binding"/>
    <property type="evidence" value="ECO:0007669"/>
    <property type="project" value="InterPro"/>
</dbReference>
<dbReference type="SUPFAM" id="SSF53098">
    <property type="entry name" value="Ribonuclease H-like"/>
    <property type="match status" value="1"/>
</dbReference>
<evidence type="ECO:0000313" key="3">
    <source>
        <dbReference type="Proteomes" id="UP000325315"/>
    </source>
</evidence>
<evidence type="ECO:0000259" key="1">
    <source>
        <dbReference type="Pfam" id="PF13456"/>
    </source>
</evidence>
<organism evidence="2 3">
    <name type="scientific">Gossypium australe</name>
    <dbReference type="NCBI Taxonomy" id="47621"/>
    <lineage>
        <taxon>Eukaryota</taxon>
        <taxon>Viridiplantae</taxon>
        <taxon>Streptophyta</taxon>
        <taxon>Embryophyta</taxon>
        <taxon>Tracheophyta</taxon>
        <taxon>Spermatophyta</taxon>
        <taxon>Magnoliopsida</taxon>
        <taxon>eudicotyledons</taxon>
        <taxon>Gunneridae</taxon>
        <taxon>Pentapetalae</taxon>
        <taxon>rosids</taxon>
        <taxon>malvids</taxon>
        <taxon>Malvales</taxon>
        <taxon>Malvaceae</taxon>
        <taxon>Malvoideae</taxon>
        <taxon>Gossypium</taxon>
    </lineage>
</organism>
<dbReference type="OrthoDB" id="955670at2759"/>